<keyword evidence="3" id="KW-0997">Cell inner membrane</keyword>
<evidence type="ECO:0000256" key="6">
    <source>
        <dbReference type="ARBA" id="ARBA00023136"/>
    </source>
</evidence>
<proteinExistence type="predicted"/>
<accession>A0A7U7G5I2</accession>
<keyword evidence="6 7" id="KW-0472">Membrane</keyword>
<organism evidence="9 10">
    <name type="scientific">Parasaccharibacter apium</name>
    <dbReference type="NCBI Taxonomy" id="1510841"/>
    <lineage>
        <taxon>Bacteria</taxon>
        <taxon>Pseudomonadati</taxon>
        <taxon>Pseudomonadota</taxon>
        <taxon>Alphaproteobacteria</taxon>
        <taxon>Acetobacterales</taxon>
        <taxon>Acetobacteraceae</taxon>
        <taxon>Parasaccharibacter</taxon>
    </lineage>
</organism>
<evidence type="ECO:0000256" key="7">
    <source>
        <dbReference type="SAM" id="Phobius"/>
    </source>
</evidence>
<dbReference type="Proteomes" id="UP000027590">
    <property type="component" value="Unassembled WGS sequence"/>
</dbReference>
<comment type="caution">
    <text evidence="9">The sequence shown here is derived from an EMBL/GenBank/DDBJ whole genome shotgun (WGS) entry which is preliminary data.</text>
</comment>
<reference evidence="9 10" key="2">
    <citation type="journal article" date="2014" name="PLoS ONE">
        <title>Evolution of mitochondria reconstructed from the energy metabolism of living bacteria.</title>
        <authorList>
            <person name="Degli Esposti M."/>
            <person name="Chouaia B."/>
            <person name="Comandatore F."/>
            <person name="Crotti E."/>
            <person name="Sassera D."/>
            <person name="Lievens P.M."/>
            <person name="Daffonchio D."/>
            <person name="Bandi C."/>
        </authorList>
    </citation>
    <scope>NUCLEOTIDE SEQUENCE [LARGE SCALE GENOMIC DNA]</scope>
    <source>
        <strain evidence="10">AM169</strain>
    </source>
</reference>
<feature type="domain" description="Mce/MlaD" evidence="8">
    <location>
        <begin position="51"/>
        <end position="142"/>
    </location>
</feature>
<keyword evidence="2" id="KW-1003">Cell membrane</keyword>
<comment type="subcellular location">
    <subcellularLocation>
        <location evidence="1">Cell inner membrane</location>
    </subcellularLocation>
</comment>
<dbReference type="InterPro" id="IPR051800">
    <property type="entry name" value="PqiA-PqiB_transport"/>
</dbReference>
<dbReference type="RefSeq" id="WP_081847688.1">
    <property type="nucleotide sequence ID" value="NZ_CBLY010000005.1"/>
</dbReference>
<evidence type="ECO:0000256" key="3">
    <source>
        <dbReference type="ARBA" id="ARBA00022519"/>
    </source>
</evidence>
<dbReference type="AlphaFoldDB" id="A0A7U7G5I2"/>
<protein>
    <submittedName>
        <fullName evidence="9">Paraquat-inducible protein B</fullName>
    </submittedName>
</protein>
<evidence type="ECO:0000256" key="5">
    <source>
        <dbReference type="ARBA" id="ARBA00022989"/>
    </source>
</evidence>
<evidence type="ECO:0000259" key="8">
    <source>
        <dbReference type="Pfam" id="PF02470"/>
    </source>
</evidence>
<dbReference type="Pfam" id="PF02470">
    <property type="entry name" value="MlaD"/>
    <property type="match status" value="2"/>
</dbReference>
<name>A0A7U7G5I2_9PROT</name>
<reference evidence="9 10" key="1">
    <citation type="journal article" date="2014" name="Genome Biol. Evol.">
        <title>Acetic acid bacteria genomes reveal functional traits for adaptation to life in insect guts.</title>
        <authorList>
            <person name="Chouaia B."/>
            <person name="Gaiarsa S."/>
            <person name="Crotti E."/>
            <person name="Comandatore F."/>
            <person name="Degli Esposti M."/>
            <person name="Ricci I."/>
            <person name="Alma A."/>
            <person name="Favia G."/>
            <person name="Bandi C."/>
            <person name="Daffonchio D."/>
        </authorList>
    </citation>
    <scope>NUCLEOTIDE SEQUENCE [LARGE SCALE GENOMIC DNA]</scope>
    <source>
        <strain evidence="10">AM169</strain>
    </source>
</reference>
<evidence type="ECO:0000256" key="1">
    <source>
        <dbReference type="ARBA" id="ARBA00004533"/>
    </source>
</evidence>
<dbReference type="PANTHER" id="PTHR30462:SF0">
    <property type="entry name" value="INTERMEMBRANE TRANSPORT PROTEIN YEBT"/>
    <property type="match status" value="1"/>
</dbReference>
<feature type="domain" description="Mce/MlaD" evidence="8">
    <location>
        <begin position="309"/>
        <end position="401"/>
    </location>
</feature>
<keyword evidence="5 7" id="KW-1133">Transmembrane helix</keyword>
<evidence type="ECO:0000256" key="2">
    <source>
        <dbReference type="ARBA" id="ARBA00022475"/>
    </source>
</evidence>
<evidence type="ECO:0000256" key="4">
    <source>
        <dbReference type="ARBA" id="ARBA00022692"/>
    </source>
</evidence>
<dbReference type="InterPro" id="IPR003399">
    <property type="entry name" value="Mce/MlaD"/>
</dbReference>
<keyword evidence="4 7" id="KW-0812">Transmembrane</keyword>
<dbReference type="EMBL" id="CBLY010000005">
    <property type="protein sequence ID" value="CDG33518.1"/>
    <property type="molecule type" value="Genomic_DNA"/>
</dbReference>
<gene>
    <name evidence="9" type="ORF">SACS_0780</name>
</gene>
<dbReference type="GO" id="GO:0005886">
    <property type="term" value="C:plasma membrane"/>
    <property type="evidence" value="ECO:0007669"/>
    <property type="project" value="UniProtKB-SubCell"/>
</dbReference>
<evidence type="ECO:0000313" key="10">
    <source>
        <dbReference type="Proteomes" id="UP000027590"/>
    </source>
</evidence>
<evidence type="ECO:0000313" key="9">
    <source>
        <dbReference type="EMBL" id="CDG33518.1"/>
    </source>
</evidence>
<dbReference type="PANTHER" id="PTHR30462">
    <property type="entry name" value="INTERMEMBRANE TRANSPORT PROTEIN PQIB-RELATED"/>
    <property type="match status" value="1"/>
</dbReference>
<sequence>MRDEHLKRHSEGGHGAEANVRLPRFSVLWIIPILALLIAGWLAWRHFATMGPSIVVSFDAADGIVPGQTQVKNKAVNLGVVQGVALSPDMTHADVTIQMSGIDPRTLNEHTRFWVVSPRINGASITGLDTLFSGAYIAMDPGKPEGGHYQTHFKGLETPPGIRSDKPGSTYWLVSSTLESLGAGAPIFYRDVQVGEILGYTMPPGGEGPLLIKAFVKAPYDRYLRADSRFWNVSGMQIGFGAGGMNIRLQSFQALLSGGVAFGRPDSAQTEDTPPAVANSVFHLYKTKEDADNARYRHKVPVLTYVDTAVAGLTEGSKVTMFGLQVGQVTGVHLELGDNRRGHAPRVRVEMQLEPERVIADDEQDSARKSDLLGSFVAEGMRASVQNVSFLTGEAMIALSFAPDKTHEGQQITFENGVAVIPSQPGGMDSILQSVSTITDKIAAMPLTQIGDHLNEILAHGDERLRSPEVTRAMAGLSGSLVSLNHLLDHADEHLPELMVNLNGTLAQARTMLSSYGGNPDFRRNLEELIVQLTRMSRSFHLLADYLDHHPSSLITGRGP</sequence>
<feature type="transmembrane region" description="Helical" evidence="7">
    <location>
        <begin position="25"/>
        <end position="44"/>
    </location>
</feature>